<evidence type="ECO:0000259" key="2">
    <source>
        <dbReference type="Pfam" id="PF24883"/>
    </source>
</evidence>
<evidence type="ECO:0000313" key="5">
    <source>
        <dbReference type="Proteomes" id="UP000799779"/>
    </source>
</evidence>
<dbReference type="PANTHER" id="PTHR10039">
    <property type="entry name" value="AMELOGENIN"/>
    <property type="match status" value="1"/>
</dbReference>
<accession>A0A6A5X4U0</accession>
<dbReference type="SUPFAM" id="SSF52540">
    <property type="entry name" value="P-loop containing nucleoside triphosphate hydrolases"/>
    <property type="match status" value="1"/>
</dbReference>
<feature type="domain" description="DUF7791" evidence="3">
    <location>
        <begin position="368"/>
        <end position="495"/>
    </location>
</feature>
<protein>
    <submittedName>
        <fullName evidence="4">Uncharacterized protein</fullName>
    </submittedName>
</protein>
<keyword evidence="5" id="KW-1185">Reference proteome</keyword>
<evidence type="ECO:0000256" key="1">
    <source>
        <dbReference type="ARBA" id="ARBA00022737"/>
    </source>
</evidence>
<sequence length="754" mass="86424">MKAPHGWQETVIDAMREDYDAQHSSYLRSSPATGMVAQMKKEDLEQFDKGLLRWIRFSEVDDRQTKISEAYHKTFDWIFRHPPHNAWSNFSTWLISESEPLYWITGKPAAGKSTLMKFLHADPRTLQLLSHWAGAKKLIFCPFYFWNSGTNLQMSQEGMARTLLYKTLQQAPELWAILFPQHMEEYIAYGNPWHRPITWELLTDAFQRLVNGAGPNYRLFFFIDGLDEFDGDHQRLVSLIQGFISPHVKTCVSSRPWNVFQDNFRRRPSLRLEDITYGDIKYYVTSRFQSNVGFEDRRRETPYEARELIENIIRKASGVFLWVALVTDSLLEGLSDGDRLSELQARLDALPPDLETLFWKILTNLGDRHFKRTSQVLQIIQASVTQLDILTLSYADEEDPDLALKMPFGELPAEQADARAQNLCRRLNGSCKGLLEWRAPEGVPLAWAKVGYLHRTVKDYVERPDVWHKLLEITDESFDPFSRLCGALISVLKVKHRYPYQSLSTFWGYLWDHVTFAIEYAVRADPDCESGRQVRFLNELDSVAAKIASDQSQYKVGAHGHVRKGNIIHWSDGKGGSLRSTAFLHLAVLLRLTPYIRTTARSVRDKKVLNYALLIAVELSVPRSETELSYVRNFESCPSLKSLSKIPPLEIIQILLHHGADPNAKLNALSGWDSPPPWETFLAEFNDVSDQGCARKIGQMMLDHGALPTLVKQDVDKELYSFARQKKRASRMGGIMMFGTKIKSRMTGAKPSVT</sequence>
<dbReference type="InterPro" id="IPR056693">
    <property type="entry name" value="DUF7791"/>
</dbReference>
<evidence type="ECO:0000259" key="3">
    <source>
        <dbReference type="Pfam" id="PF25053"/>
    </source>
</evidence>
<dbReference type="EMBL" id="ML977556">
    <property type="protein sequence ID" value="KAF2007973.1"/>
    <property type="molecule type" value="Genomic_DNA"/>
</dbReference>
<dbReference type="Proteomes" id="UP000799779">
    <property type="component" value="Unassembled WGS sequence"/>
</dbReference>
<dbReference type="AlphaFoldDB" id="A0A6A5X4U0"/>
<evidence type="ECO:0000313" key="4">
    <source>
        <dbReference type="EMBL" id="KAF2007973.1"/>
    </source>
</evidence>
<dbReference type="InterPro" id="IPR027417">
    <property type="entry name" value="P-loop_NTPase"/>
</dbReference>
<dbReference type="Gene3D" id="3.40.50.300">
    <property type="entry name" value="P-loop containing nucleotide triphosphate hydrolases"/>
    <property type="match status" value="1"/>
</dbReference>
<gene>
    <name evidence="4" type="ORF">P154DRAFT_13040</name>
</gene>
<dbReference type="PANTHER" id="PTHR10039:SF5">
    <property type="entry name" value="NACHT DOMAIN-CONTAINING PROTEIN"/>
    <property type="match status" value="1"/>
</dbReference>
<dbReference type="Pfam" id="PF25053">
    <property type="entry name" value="DUF7791"/>
    <property type="match status" value="1"/>
</dbReference>
<dbReference type="Pfam" id="PF24883">
    <property type="entry name" value="NPHP3_N"/>
    <property type="match status" value="1"/>
</dbReference>
<feature type="domain" description="Nephrocystin 3-like N-terminal" evidence="2">
    <location>
        <begin position="74"/>
        <end position="255"/>
    </location>
</feature>
<keyword evidence="1" id="KW-0677">Repeat</keyword>
<dbReference type="InterPro" id="IPR056884">
    <property type="entry name" value="NPHP3-like_N"/>
</dbReference>
<name>A0A6A5X4U0_9PLEO</name>
<proteinExistence type="predicted"/>
<organism evidence="4 5">
    <name type="scientific">Amniculicola lignicola CBS 123094</name>
    <dbReference type="NCBI Taxonomy" id="1392246"/>
    <lineage>
        <taxon>Eukaryota</taxon>
        <taxon>Fungi</taxon>
        <taxon>Dikarya</taxon>
        <taxon>Ascomycota</taxon>
        <taxon>Pezizomycotina</taxon>
        <taxon>Dothideomycetes</taxon>
        <taxon>Pleosporomycetidae</taxon>
        <taxon>Pleosporales</taxon>
        <taxon>Amniculicolaceae</taxon>
        <taxon>Amniculicola</taxon>
    </lineage>
</organism>
<reference evidence="4" key="1">
    <citation type="journal article" date="2020" name="Stud. Mycol.">
        <title>101 Dothideomycetes genomes: a test case for predicting lifestyles and emergence of pathogens.</title>
        <authorList>
            <person name="Haridas S."/>
            <person name="Albert R."/>
            <person name="Binder M."/>
            <person name="Bloem J."/>
            <person name="Labutti K."/>
            <person name="Salamov A."/>
            <person name="Andreopoulos B."/>
            <person name="Baker S."/>
            <person name="Barry K."/>
            <person name="Bills G."/>
            <person name="Bluhm B."/>
            <person name="Cannon C."/>
            <person name="Castanera R."/>
            <person name="Culley D."/>
            <person name="Daum C."/>
            <person name="Ezra D."/>
            <person name="Gonzalez J."/>
            <person name="Henrissat B."/>
            <person name="Kuo A."/>
            <person name="Liang C."/>
            <person name="Lipzen A."/>
            <person name="Lutzoni F."/>
            <person name="Magnuson J."/>
            <person name="Mondo S."/>
            <person name="Nolan M."/>
            <person name="Ohm R."/>
            <person name="Pangilinan J."/>
            <person name="Park H.-J."/>
            <person name="Ramirez L."/>
            <person name="Alfaro M."/>
            <person name="Sun H."/>
            <person name="Tritt A."/>
            <person name="Yoshinaga Y."/>
            <person name="Zwiers L.-H."/>
            <person name="Turgeon B."/>
            <person name="Goodwin S."/>
            <person name="Spatafora J."/>
            <person name="Crous P."/>
            <person name="Grigoriev I."/>
        </authorList>
    </citation>
    <scope>NUCLEOTIDE SEQUENCE</scope>
    <source>
        <strain evidence="4">CBS 123094</strain>
    </source>
</reference>
<dbReference type="OrthoDB" id="443402at2759"/>